<comment type="similarity">
    <text evidence="1">Belongs to the cutinase family.</text>
</comment>
<reference evidence="6 7" key="1">
    <citation type="submission" date="2019-12" db="EMBL/GenBank/DDBJ databases">
        <title>Nocardia sp. nov. ET3-3 isolated from soil.</title>
        <authorList>
            <person name="Kanchanasin P."/>
            <person name="Tanasupawat S."/>
            <person name="Yuki M."/>
            <person name="Kudo T."/>
        </authorList>
    </citation>
    <scope>NUCLEOTIDE SEQUENCE [LARGE SCALE GENOMIC DNA]</scope>
    <source>
        <strain evidence="6 7">ET3-3</strain>
    </source>
</reference>
<gene>
    <name evidence="6" type="ORF">GPX89_34485</name>
</gene>
<evidence type="ECO:0000313" key="7">
    <source>
        <dbReference type="Proteomes" id="UP000466794"/>
    </source>
</evidence>
<proteinExistence type="inferred from homology"/>
<dbReference type="InterPro" id="IPR029058">
    <property type="entry name" value="AB_hydrolase_fold"/>
</dbReference>
<comment type="caution">
    <text evidence="6">The sequence shown here is derived from an EMBL/GenBank/DDBJ whole genome shotgun (WGS) entry which is preliminary data.</text>
</comment>
<evidence type="ECO:0000313" key="6">
    <source>
        <dbReference type="EMBL" id="MVU82330.1"/>
    </source>
</evidence>
<evidence type="ECO:0000256" key="4">
    <source>
        <dbReference type="ARBA" id="ARBA00023157"/>
    </source>
</evidence>
<feature type="compositionally biased region" description="Basic and acidic residues" evidence="5">
    <location>
        <begin position="1"/>
        <end position="11"/>
    </location>
</feature>
<feature type="region of interest" description="Disordered" evidence="5">
    <location>
        <begin position="1"/>
        <end position="28"/>
    </location>
</feature>
<protein>
    <submittedName>
        <fullName evidence="6">Cutinase family protein</fullName>
    </submittedName>
</protein>
<dbReference type="RefSeq" id="WP_157391950.1">
    <property type="nucleotide sequence ID" value="NZ_WRPP01000009.1"/>
</dbReference>
<keyword evidence="3" id="KW-0378">Hydrolase</keyword>
<keyword evidence="4" id="KW-1015">Disulfide bond</keyword>
<feature type="compositionally biased region" description="Polar residues" evidence="5">
    <location>
        <begin position="198"/>
        <end position="217"/>
    </location>
</feature>
<feature type="region of interest" description="Disordered" evidence="5">
    <location>
        <begin position="196"/>
        <end position="217"/>
    </location>
</feature>
<dbReference type="SUPFAM" id="SSF53474">
    <property type="entry name" value="alpha/beta-Hydrolases"/>
    <property type="match status" value="1"/>
</dbReference>
<dbReference type="GO" id="GO:0052689">
    <property type="term" value="F:carboxylic ester hydrolase activity"/>
    <property type="evidence" value="ECO:0007669"/>
    <property type="project" value="UniProtKB-KW"/>
</dbReference>
<keyword evidence="2" id="KW-0719">Serine esterase</keyword>
<organism evidence="6 7">
    <name type="scientific">Nocardia terrae</name>
    <dbReference type="NCBI Taxonomy" id="2675851"/>
    <lineage>
        <taxon>Bacteria</taxon>
        <taxon>Bacillati</taxon>
        <taxon>Actinomycetota</taxon>
        <taxon>Actinomycetes</taxon>
        <taxon>Mycobacteriales</taxon>
        <taxon>Nocardiaceae</taxon>
        <taxon>Nocardia</taxon>
    </lineage>
</organism>
<dbReference type="Proteomes" id="UP000466794">
    <property type="component" value="Unassembled WGS sequence"/>
</dbReference>
<dbReference type="AlphaFoldDB" id="A0A7K1V6R6"/>
<dbReference type="PANTHER" id="PTHR33630:SF9">
    <property type="entry name" value="CUTINASE 4"/>
    <property type="match status" value="1"/>
</dbReference>
<accession>A0A7K1V6R6</accession>
<keyword evidence="7" id="KW-1185">Reference proteome</keyword>
<dbReference type="Gene3D" id="3.40.50.1820">
    <property type="entry name" value="alpha/beta hydrolase"/>
    <property type="match status" value="1"/>
</dbReference>
<evidence type="ECO:0000256" key="1">
    <source>
        <dbReference type="ARBA" id="ARBA00007534"/>
    </source>
</evidence>
<dbReference type="InterPro" id="IPR000675">
    <property type="entry name" value="Cutinase/axe"/>
</dbReference>
<evidence type="ECO:0000256" key="3">
    <source>
        <dbReference type="ARBA" id="ARBA00022801"/>
    </source>
</evidence>
<dbReference type="Pfam" id="PF01083">
    <property type="entry name" value="Cutinase"/>
    <property type="match status" value="1"/>
</dbReference>
<evidence type="ECO:0000256" key="2">
    <source>
        <dbReference type="ARBA" id="ARBA00022487"/>
    </source>
</evidence>
<dbReference type="EMBL" id="WRPP01000009">
    <property type="protein sequence ID" value="MVU82330.1"/>
    <property type="molecule type" value="Genomic_DNA"/>
</dbReference>
<dbReference type="SMART" id="SM01110">
    <property type="entry name" value="Cutinase"/>
    <property type="match status" value="1"/>
</dbReference>
<sequence length="491" mass="49251">MREATRPRARFDFSGGNPMRTHRSRSTRPIAQFRRRGRAPARMTAAATVTALLAATVTATAIATGTATAAPGCAPVTAIMVPGTGETNAAANPAQPVGLLATLGNGLATRYGGDIDVRYLSYPAAAAPYASSQTEGKQVLSGLLGGLCSETRVVLAGYSQGADVAGDVASAIGTGSSTIAASRVAAVALIADPRRDSATPQLGTNTDGQGVSGPRTQGFGSLADRVRTVCAAGDLYCATSDQSSPAWSALGRAFTGEDSTPAVSTSSDGELDAATVAQQVVVVASGLASFASGIPTLLGDLGALPGAVLAGNIPEAHRLSSEINTAFSPLVQLADKADLGLVARALELAAPMDTSGTTAIAAQIVAILARTDLSRVATDIGSAQEIAWRATEKLAAGDVLGAGIELVGMVPIAADLAATAAQALTTTSGGSGSSLASALTNNPNTSSALSDLAREGSDAARFYTSGVHQTGYDSTLPTVLDWITNQIEHTK</sequence>
<evidence type="ECO:0000256" key="5">
    <source>
        <dbReference type="SAM" id="MobiDB-lite"/>
    </source>
</evidence>
<dbReference type="PANTHER" id="PTHR33630">
    <property type="entry name" value="CUTINASE RV1984C-RELATED-RELATED"/>
    <property type="match status" value="1"/>
</dbReference>
<name>A0A7K1V6R6_9NOCA</name>